<evidence type="ECO:0000313" key="2">
    <source>
        <dbReference type="EMBL" id="CAF5134844.1"/>
    </source>
</evidence>
<proteinExistence type="predicted"/>
<sequence>PSSNYFDVSSQVNSSSNMLSSDQQQNLLPTTMVDEYDPLWLEFLQSFNTVDNNSNIQQNTTQSNFTFDSLFSEDDDDEEF</sequence>
<feature type="compositionally biased region" description="Low complexity" evidence="1">
    <location>
        <begin position="7"/>
        <end position="23"/>
    </location>
</feature>
<evidence type="ECO:0000313" key="3">
    <source>
        <dbReference type="Proteomes" id="UP000663848"/>
    </source>
</evidence>
<evidence type="ECO:0000256" key="1">
    <source>
        <dbReference type="SAM" id="MobiDB-lite"/>
    </source>
</evidence>
<dbReference type="AlphaFoldDB" id="A0A822FQL8"/>
<feature type="non-terminal residue" evidence="2">
    <location>
        <position position="1"/>
    </location>
</feature>
<feature type="non-terminal residue" evidence="2">
    <location>
        <position position="80"/>
    </location>
</feature>
<organism evidence="2 3">
    <name type="scientific">Rotaria socialis</name>
    <dbReference type="NCBI Taxonomy" id="392032"/>
    <lineage>
        <taxon>Eukaryota</taxon>
        <taxon>Metazoa</taxon>
        <taxon>Spiralia</taxon>
        <taxon>Gnathifera</taxon>
        <taxon>Rotifera</taxon>
        <taxon>Eurotatoria</taxon>
        <taxon>Bdelloidea</taxon>
        <taxon>Philodinida</taxon>
        <taxon>Philodinidae</taxon>
        <taxon>Rotaria</taxon>
    </lineage>
</organism>
<feature type="region of interest" description="Disordered" evidence="1">
    <location>
        <begin position="1"/>
        <end position="23"/>
    </location>
</feature>
<gene>
    <name evidence="2" type="ORF">QYT958_LOCUS47163</name>
</gene>
<feature type="compositionally biased region" description="Acidic residues" evidence="1">
    <location>
        <begin position="71"/>
        <end position="80"/>
    </location>
</feature>
<protein>
    <submittedName>
        <fullName evidence="2">Uncharacterized protein</fullName>
    </submittedName>
</protein>
<reference evidence="2" key="1">
    <citation type="submission" date="2021-02" db="EMBL/GenBank/DDBJ databases">
        <authorList>
            <person name="Nowell W R."/>
        </authorList>
    </citation>
    <scope>NUCLEOTIDE SEQUENCE</scope>
</reference>
<comment type="caution">
    <text evidence="2">The sequence shown here is derived from an EMBL/GenBank/DDBJ whole genome shotgun (WGS) entry which is preliminary data.</text>
</comment>
<accession>A0A822FQL8</accession>
<dbReference type="Proteomes" id="UP000663848">
    <property type="component" value="Unassembled WGS sequence"/>
</dbReference>
<name>A0A822FQL8_9BILA</name>
<feature type="region of interest" description="Disordered" evidence="1">
    <location>
        <begin position="53"/>
        <end position="80"/>
    </location>
</feature>
<feature type="compositionally biased region" description="Low complexity" evidence="1">
    <location>
        <begin position="53"/>
        <end position="70"/>
    </location>
</feature>
<dbReference type="EMBL" id="CAJOBR010087328">
    <property type="protein sequence ID" value="CAF5134844.1"/>
    <property type="molecule type" value="Genomic_DNA"/>
</dbReference>